<dbReference type="AlphaFoldDB" id="A0A4S3KQ80"/>
<dbReference type="Pfam" id="PF20337">
    <property type="entry name" value="DUF6632"/>
    <property type="match status" value="1"/>
</dbReference>
<evidence type="ECO:0000313" key="3">
    <source>
        <dbReference type="Proteomes" id="UP000307749"/>
    </source>
</evidence>
<gene>
    <name evidence="2" type="ORF">B1806_05435</name>
</gene>
<keyword evidence="1" id="KW-0812">Transmembrane</keyword>
<accession>A0A4S3KQ80</accession>
<name>A0A4S3KQ80_9GAMM</name>
<keyword evidence="1" id="KW-0472">Membrane</keyword>
<protein>
    <submittedName>
        <fullName evidence="2">Uncharacterized protein</fullName>
    </submittedName>
</protein>
<evidence type="ECO:0000256" key="1">
    <source>
        <dbReference type="SAM" id="Phobius"/>
    </source>
</evidence>
<dbReference type="STRING" id="993689.GCA_002077135_01990"/>
<organism evidence="2 3">
    <name type="scientific">Metallibacterium scheffleri</name>
    <dbReference type="NCBI Taxonomy" id="993689"/>
    <lineage>
        <taxon>Bacteria</taxon>
        <taxon>Pseudomonadati</taxon>
        <taxon>Pseudomonadota</taxon>
        <taxon>Gammaproteobacteria</taxon>
        <taxon>Lysobacterales</taxon>
        <taxon>Rhodanobacteraceae</taxon>
        <taxon>Metallibacterium</taxon>
    </lineage>
</organism>
<proteinExistence type="predicted"/>
<sequence length="130" mass="14234">MTEANRIKYLRIALVLVGLTFTFGIWPLGILWPSGWSWHAGGRSYYYEMIVTIYATLGIFLILAARDPLANRSLIWFTVWSSVAHGGVMAVQSFDGDHNMGHLAGDVLALFAVAAVLALLAPRGARTVAR</sequence>
<feature type="transmembrane region" description="Helical" evidence="1">
    <location>
        <begin position="74"/>
        <end position="94"/>
    </location>
</feature>
<evidence type="ECO:0000313" key="2">
    <source>
        <dbReference type="EMBL" id="THD11060.1"/>
    </source>
</evidence>
<dbReference type="Proteomes" id="UP000307749">
    <property type="component" value="Unassembled WGS sequence"/>
</dbReference>
<comment type="caution">
    <text evidence="2">The sequence shown here is derived from an EMBL/GenBank/DDBJ whole genome shotgun (WGS) entry which is preliminary data.</text>
</comment>
<feature type="transmembrane region" description="Helical" evidence="1">
    <location>
        <begin position="44"/>
        <end position="65"/>
    </location>
</feature>
<reference evidence="2 3" key="1">
    <citation type="submission" date="2017-02" db="EMBL/GenBank/DDBJ databases">
        <title>Whole genome sequencing of Metallibacterium scheffleri DSM 24874 (T).</title>
        <authorList>
            <person name="Kumar S."/>
            <person name="Patil P."/>
            <person name="Patil P.B."/>
        </authorList>
    </citation>
    <scope>NUCLEOTIDE SEQUENCE [LARGE SCALE GENOMIC DNA]</scope>
    <source>
        <strain evidence="2 3">DSM 24874</strain>
    </source>
</reference>
<dbReference type="OrthoDB" id="118744at2"/>
<feature type="transmembrane region" description="Helical" evidence="1">
    <location>
        <begin position="12"/>
        <end position="32"/>
    </location>
</feature>
<dbReference type="RefSeq" id="WP_081129915.1">
    <property type="nucleotide sequence ID" value="NZ_DAHXOC010000041.1"/>
</dbReference>
<feature type="transmembrane region" description="Helical" evidence="1">
    <location>
        <begin position="100"/>
        <end position="121"/>
    </location>
</feature>
<keyword evidence="3" id="KW-1185">Reference proteome</keyword>
<dbReference type="InterPro" id="IPR046572">
    <property type="entry name" value="DUF6632"/>
</dbReference>
<keyword evidence="1" id="KW-1133">Transmembrane helix</keyword>
<dbReference type="EMBL" id="MWQO01000017">
    <property type="protein sequence ID" value="THD11060.1"/>
    <property type="molecule type" value="Genomic_DNA"/>
</dbReference>